<accession>A0A343UY54</accession>
<keyword evidence="2" id="KW-0496">Mitochondrion</keyword>
<keyword evidence="1" id="KW-0812">Transmembrane</keyword>
<reference evidence="2" key="1">
    <citation type="journal article" date="2018" name="Mitochondrial DNA Part B Resour">
        <title>Complete mitochondrial genomes of six species of the freshwater red algal order Batrachospermales (Rhodophyta).</title>
        <authorList>
            <person name="Paiano M.O."/>
            <person name="Del Cortona A."/>
            <person name="Costa J.F."/>
            <person name="Liu S.-L."/>
            <person name="Verbruggen H."/>
            <person name="De Clerck O."/>
            <person name="Necchi O."/>
        </authorList>
    </citation>
    <scope>NUCLEOTIDE SEQUENCE</scope>
    <source>
        <strain evidence="2">MOP3</strain>
    </source>
</reference>
<geneLocation type="mitochondrion" evidence="2"/>
<dbReference type="AlphaFoldDB" id="A0A343UY54"/>
<dbReference type="SUPFAM" id="SSF81343">
    <property type="entry name" value="Fumarate reductase respiratory complex transmembrane subunits"/>
    <property type="match status" value="1"/>
</dbReference>
<gene>
    <name evidence="2" type="primary">sdh4</name>
</gene>
<feature type="transmembrane region" description="Helical" evidence="1">
    <location>
        <begin position="12"/>
        <end position="39"/>
    </location>
</feature>
<organism evidence="2">
    <name type="scientific">Sirodotia delicatula</name>
    <dbReference type="NCBI Taxonomy" id="386631"/>
    <lineage>
        <taxon>Eukaryota</taxon>
        <taxon>Rhodophyta</taxon>
        <taxon>Florideophyceae</taxon>
        <taxon>Nemaliophycidae</taxon>
        <taxon>Batrachospermales</taxon>
        <taxon>Batrachospermaceae</taxon>
        <taxon>Sirodotia</taxon>
    </lineage>
</organism>
<dbReference type="GeneID" id="38089434"/>
<dbReference type="InterPro" id="IPR034804">
    <property type="entry name" value="SQR/QFR_C/D"/>
</dbReference>
<dbReference type="RefSeq" id="YP_009515588.1">
    <property type="nucleotide sequence ID" value="NC_039407.1"/>
</dbReference>
<dbReference type="EMBL" id="MG787099">
    <property type="protein sequence ID" value="AVK39611.1"/>
    <property type="molecule type" value="Genomic_DNA"/>
</dbReference>
<evidence type="ECO:0000256" key="1">
    <source>
        <dbReference type="SAM" id="Phobius"/>
    </source>
</evidence>
<reference evidence="2" key="2">
    <citation type="submission" date="2018-01" db="EMBL/GenBank/DDBJ databases">
        <authorList>
            <person name="Gaut B.S."/>
            <person name="Morton B.R."/>
            <person name="Clegg M.T."/>
            <person name="Duvall M.R."/>
        </authorList>
    </citation>
    <scope>NUCLEOTIDE SEQUENCE</scope>
    <source>
        <strain evidence="2">MOP3</strain>
    </source>
</reference>
<feature type="transmembrane region" description="Helical" evidence="1">
    <location>
        <begin position="59"/>
        <end position="79"/>
    </location>
</feature>
<protein>
    <submittedName>
        <fullName evidence="2">Succinate:cytochrome c oxidoreductase subunit 4</fullName>
    </submittedName>
</protein>
<dbReference type="GO" id="GO:0016020">
    <property type="term" value="C:membrane"/>
    <property type="evidence" value="ECO:0007669"/>
    <property type="project" value="InterPro"/>
</dbReference>
<keyword evidence="1" id="KW-0472">Membrane</keyword>
<name>A0A343UY54_9FLOR</name>
<proteinExistence type="predicted"/>
<keyword evidence="1" id="KW-1133">Transmembrane helix</keyword>
<evidence type="ECO:0000313" key="2">
    <source>
        <dbReference type="EMBL" id="AVK39611.1"/>
    </source>
</evidence>
<sequence>MLYISYSRLSWWLIRLTGLLLVSGIFYDIEITIVMYSLIITHFKIGLEAILNDYIHEQLIYLYFTILIRFLSLELIYFFSDILL</sequence>